<comment type="caution">
    <text evidence="2">The sequence shown here is derived from an EMBL/GenBank/DDBJ whole genome shotgun (WGS) entry which is preliminary data.</text>
</comment>
<dbReference type="RefSeq" id="WP_380538601.1">
    <property type="nucleotide sequence ID" value="NZ_JBHFAB010000017.1"/>
</dbReference>
<evidence type="ECO:0000256" key="1">
    <source>
        <dbReference type="SAM" id="Phobius"/>
    </source>
</evidence>
<keyword evidence="1" id="KW-1133">Transmembrane helix</keyword>
<feature type="transmembrane region" description="Helical" evidence="1">
    <location>
        <begin position="161"/>
        <end position="185"/>
    </location>
</feature>
<dbReference type="Proteomes" id="UP001592531">
    <property type="component" value="Unassembled WGS sequence"/>
</dbReference>
<name>A0ABV6W065_9ACTN</name>
<evidence type="ECO:0000313" key="2">
    <source>
        <dbReference type="EMBL" id="MFC1419373.1"/>
    </source>
</evidence>
<keyword evidence="1" id="KW-0472">Membrane</keyword>
<reference evidence="2 3" key="1">
    <citation type="submission" date="2024-09" db="EMBL/GenBank/DDBJ databases">
        <authorList>
            <person name="Lee S.D."/>
        </authorList>
    </citation>
    <scope>NUCLEOTIDE SEQUENCE [LARGE SCALE GENOMIC DNA]</scope>
    <source>
        <strain evidence="2 3">N8-3</strain>
    </source>
</reference>
<organism evidence="2 3">
    <name type="scientific">Streptacidiphilus cavernicola</name>
    <dbReference type="NCBI Taxonomy" id="3342716"/>
    <lineage>
        <taxon>Bacteria</taxon>
        <taxon>Bacillati</taxon>
        <taxon>Actinomycetota</taxon>
        <taxon>Actinomycetes</taxon>
        <taxon>Kitasatosporales</taxon>
        <taxon>Streptomycetaceae</taxon>
        <taxon>Streptacidiphilus</taxon>
    </lineage>
</organism>
<proteinExistence type="predicted"/>
<accession>A0ABV6W065</accession>
<gene>
    <name evidence="2" type="ORF">ACEZDE_22460</name>
</gene>
<evidence type="ECO:0000313" key="3">
    <source>
        <dbReference type="Proteomes" id="UP001592531"/>
    </source>
</evidence>
<keyword evidence="1" id="KW-0812">Transmembrane</keyword>
<keyword evidence="3" id="KW-1185">Reference proteome</keyword>
<sequence length="195" mass="21731">MSFEETIIKSLQALRVEEGITPAKLGSDPLLMQLLQAPDGADGVERLKVLCDKIPGDMRRIATMNALALDYPARGGIEARRTAVTTHPHGGTAKFPFSTRTHRRREDEGFAFLAWALLQEGLEFVPGTVEPPDVPDEYESLWKFFARLISDIAHPDMGRTFYFFAGVLIMATFTVIVQHPALVAYQACLKQMHSK</sequence>
<dbReference type="EMBL" id="JBHFAB010000017">
    <property type="protein sequence ID" value="MFC1419373.1"/>
    <property type="molecule type" value="Genomic_DNA"/>
</dbReference>
<protein>
    <submittedName>
        <fullName evidence="2">Uncharacterized protein</fullName>
    </submittedName>
</protein>